<proteinExistence type="predicted"/>
<organism evidence="2 3">
    <name type="scientific">Aspergillus fumigatus (strain CBS 144.89 / FGSC A1163 / CEA10)</name>
    <name type="common">Neosartorya fumigata</name>
    <dbReference type="NCBI Taxonomy" id="451804"/>
    <lineage>
        <taxon>Eukaryota</taxon>
        <taxon>Fungi</taxon>
        <taxon>Dikarya</taxon>
        <taxon>Ascomycota</taxon>
        <taxon>Pezizomycotina</taxon>
        <taxon>Eurotiomycetes</taxon>
        <taxon>Eurotiomycetidae</taxon>
        <taxon>Eurotiales</taxon>
        <taxon>Aspergillaceae</taxon>
        <taxon>Aspergillus</taxon>
        <taxon>Aspergillus subgen. Fumigati</taxon>
    </lineage>
</organism>
<dbReference type="EMBL" id="DS499597">
    <property type="protein sequence ID" value="EDP51724.1"/>
    <property type="molecule type" value="Genomic_DNA"/>
</dbReference>
<evidence type="ECO:0000313" key="3">
    <source>
        <dbReference type="Proteomes" id="UP000001699"/>
    </source>
</evidence>
<protein>
    <recommendedName>
        <fullName evidence="4">AtmA protein</fullName>
    </recommendedName>
</protein>
<dbReference type="HOGENOM" id="CLU_038717_0_0_1"/>
<feature type="transmembrane region" description="Helical" evidence="1">
    <location>
        <begin position="243"/>
        <end position="259"/>
    </location>
</feature>
<sequence length="429" mass="47697">MWCESCRRQPSSEISYKYVNVDVLIRSTRMLVVLCTKTSIARKMTAKLVLPLLSVFALYAIFYFAEINGLNHLAQGAITAKTLPGTNEPLRTIYTGIEPVDNVLAALTTFFWPATDGSNPTLTLHSIAFSGTFGAAWTLVTLESWRRGNAWTVAAFPTMFGLLAQVLTFAFATPLYCAFQLRNSVTARKPNAENIRIPRAVLNAIPLVFILGFMVPTLLMILPVSEHVTVDMKQIFIASWHPWPAYVAIALTIINFVFGPDVSNDGSVEGERANLRSLRFVYAFAFANAALTHLISWIMSLATVLTPVIFEKRLLAVLHPFKVFQIALPWSKPVLQVSDIGEGVHVFLRWDYLIGSAGVLFWALSLYNAAHRVVYGKVRWLDLLKKAVLLVTLVGPVGAAVELMWERDELIIHETGGIKRVASREKKSS</sequence>
<reference evidence="2 3" key="1">
    <citation type="journal article" date="2008" name="PLoS Genet.">
        <title>Genomic islands in the pathogenic filamentous fungus Aspergillus fumigatus.</title>
        <authorList>
            <person name="Fedorova N.D."/>
            <person name="Khaldi N."/>
            <person name="Joardar V.S."/>
            <person name="Maiti R."/>
            <person name="Amedeo P."/>
            <person name="Anderson M.J."/>
            <person name="Crabtree J."/>
            <person name="Silva J.C."/>
            <person name="Badger J.H."/>
            <person name="Albarraq A."/>
            <person name="Angiuoli S."/>
            <person name="Bussey H."/>
            <person name="Bowyer P."/>
            <person name="Cotty P.J."/>
            <person name="Dyer P.S."/>
            <person name="Egan A."/>
            <person name="Galens K."/>
            <person name="Fraser-Liggett C.M."/>
            <person name="Haas B.J."/>
            <person name="Inman J.M."/>
            <person name="Kent R."/>
            <person name="Lemieux S."/>
            <person name="Malavazi I."/>
            <person name="Orvis J."/>
            <person name="Roemer T."/>
            <person name="Ronning C.M."/>
            <person name="Sundaram J.P."/>
            <person name="Sutton G."/>
            <person name="Turner G."/>
            <person name="Venter J.C."/>
            <person name="White O.R."/>
            <person name="Whitty B.R."/>
            <person name="Youngman P."/>
            <person name="Wolfe K.H."/>
            <person name="Goldman G.H."/>
            <person name="Wortman J.R."/>
            <person name="Jiang B."/>
            <person name="Denning D.W."/>
            <person name="Nierman W.C."/>
        </authorList>
    </citation>
    <scope>NUCLEOTIDE SEQUENCE [LARGE SCALE GENOMIC DNA]</scope>
    <source>
        <strain evidence="3">CBS 144.89 / FGSC A1163 / CEA10</strain>
    </source>
</reference>
<accession>B0Y4D3</accession>
<gene>
    <name evidence="2" type="ORF">AFUB_057350</name>
</gene>
<dbReference type="Proteomes" id="UP000001699">
    <property type="component" value="Unassembled WGS sequence"/>
</dbReference>
<dbReference type="PhylomeDB" id="B0Y4D3"/>
<dbReference type="OrthoDB" id="72269at2759"/>
<feature type="transmembrane region" description="Helical" evidence="1">
    <location>
        <begin position="352"/>
        <end position="375"/>
    </location>
</feature>
<name>B0Y4D3_ASPFC</name>
<keyword evidence="1" id="KW-0812">Transmembrane</keyword>
<keyword evidence="3" id="KW-1185">Reference proteome</keyword>
<keyword evidence="1" id="KW-1133">Transmembrane helix</keyword>
<dbReference type="VEuPathDB" id="FungiDB:AFUB_057350"/>
<feature type="transmembrane region" description="Helical" evidence="1">
    <location>
        <begin position="280"/>
        <end position="310"/>
    </location>
</feature>
<keyword evidence="1" id="KW-0472">Membrane</keyword>
<dbReference type="AlphaFoldDB" id="B0Y4D3"/>
<evidence type="ECO:0008006" key="4">
    <source>
        <dbReference type="Google" id="ProtNLM"/>
    </source>
</evidence>
<feature type="transmembrane region" description="Helical" evidence="1">
    <location>
        <begin position="48"/>
        <end position="65"/>
    </location>
</feature>
<evidence type="ECO:0000256" key="1">
    <source>
        <dbReference type="SAM" id="Phobius"/>
    </source>
</evidence>
<feature type="transmembrane region" description="Helical" evidence="1">
    <location>
        <begin position="154"/>
        <end position="179"/>
    </location>
</feature>
<feature type="transmembrane region" description="Helical" evidence="1">
    <location>
        <begin position="200"/>
        <end position="223"/>
    </location>
</feature>
<evidence type="ECO:0000313" key="2">
    <source>
        <dbReference type="EMBL" id="EDP51724.1"/>
    </source>
</evidence>